<dbReference type="GO" id="GO:0016747">
    <property type="term" value="F:acyltransferase activity, transferring groups other than amino-acyl groups"/>
    <property type="evidence" value="ECO:0007669"/>
    <property type="project" value="InterPro"/>
</dbReference>
<feature type="region of interest" description="Disordered" evidence="1">
    <location>
        <begin position="1"/>
        <end position="21"/>
    </location>
</feature>
<dbReference type="InterPro" id="IPR016181">
    <property type="entry name" value="Acyl_CoA_acyltransferase"/>
</dbReference>
<accession>A0A1H6JS07</accession>
<organism evidence="3 4">
    <name type="scientific">Halopenitus malekzadehii</name>
    <dbReference type="NCBI Taxonomy" id="1267564"/>
    <lineage>
        <taxon>Archaea</taxon>
        <taxon>Methanobacteriati</taxon>
        <taxon>Methanobacteriota</taxon>
        <taxon>Stenosarchaea group</taxon>
        <taxon>Halobacteria</taxon>
        <taxon>Halobacteriales</taxon>
        <taxon>Haloferacaceae</taxon>
        <taxon>Halopenitus</taxon>
    </lineage>
</organism>
<keyword evidence="4" id="KW-1185">Reference proteome</keyword>
<reference evidence="3 4" key="1">
    <citation type="submission" date="2016-10" db="EMBL/GenBank/DDBJ databases">
        <authorList>
            <person name="de Groot N.N."/>
        </authorList>
    </citation>
    <scope>NUCLEOTIDE SEQUENCE [LARGE SCALE GENOMIC DNA]</scope>
    <source>
        <strain evidence="3 4">IBRC-M10418</strain>
    </source>
</reference>
<proteinExistence type="predicted"/>
<evidence type="ECO:0000313" key="4">
    <source>
        <dbReference type="Proteomes" id="UP000199215"/>
    </source>
</evidence>
<dbReference type="SUPFAM" id="SSF55729">
    <property type="entry name" value="Acyl-CoA N-acyltransferases (Nat)"/>
    <property type="match status" value="1"/>
</dbReference>
<dbReference type="STRING" id="1267564.SAMN05192561_12124"/>
<feature type="compositionally biased region" description="Acidic residues" evidence="1">
    <location>
        <begin position="105"/>
        <end position="118"/>
    </location>
</feature>
<dbReference type="Gene3D" id="3.40.630.30">
    <property type="match status" value="1"/>
</dbReference>
<protein>
    <submittedName>
        <fullName evidence="3">Acetyltransferase (GNAT) family protein</fullName>
    </submittedName>
</protein>
<dbReference type="RefSeq" id="WP_092817893.1">
    <property type="nucleotide sequence ID" value="NZ_FNWU01000021.1"/>
</dbReference>
<dbReference type="Proteomes" id="UP000199215">
    <property type="component" value="Unassembled WGS sequence"/>
</dbReference>
<dbReference type="CDD" id="cd04301">
    <property type="entry name" value="NAT_SF"/>
    <property type="match status" value="1"/>
</dbReference>
<feature type="domain" description="N-acetyltransferase" evidence="2">
    <location>
        <begin position="33"/>
        <end position="201"/>
    </location>
</feature>
<keyword evidence="3" id="KW-0808">Transferase</keyword>
<dbReference type="PROSITE" id="PS51186">
    <property type="entry name" value="GNAT"/>
    <property type="match status" value="1"/>
</dbReference>
<gene>
    <name evidence="3" type="ORF">SAMN05192561_12124</name>
</gene>
<dbReference type="AlphaFoldDB" id="A0A1H6JS07"/>
<dbReference type="InterPro" id="IPR000182">
    <property type="entry name" value="GNAT_dom"/>
</dbReference>
<evidence type="ECO:0000256" key="1">
    <source>
        <dbReference type="SAM" id="MobiDB-lite"/>
    </source>
</evidence>
<dbReference type="InterPro" id="IPR050276">
    <property type="entry name" value="MshD_Acetyltransferase"/>
</dbReference>
<dbReference type="OrthoDB" id="339006at2157"/>
<evidence type="ECO:0000259" key="2">
    <source>
        <dbReference type="PROSITE" id="PS51186"/>
    </source>
</evidence>
<feature type="compositionally biased region" description="Polar residues" evidence="1">
    <location>
        <begin position="1"/>
        <end position="11"/>
    </location>
</feature>
<dbReference type="PANTHER" id="PTHR43617">
    <property type="entry name" value="L-AMINO ACID N-ACETYLTRANSFERASE"/>
    <property type="match status" value="1"/>
</dbReference>
<sequence>MSRSEPYTASDTPIGHISTESPVQFTDRRDRLIRLRTIEGTPPDVDALVGMYADFGATDRAQGIPPIGTDRIREWLTGLTGIHVVAEHGDDPVGHAVLVPIDGGTGEDEDGETNDADADAGTGTSTDAVELAIFVHPDYQGARIGTETLGVLLDHGADSDADEVQLHVERSNDAAVALYRKYGFTAVDTRAIELRMRRSLAAPPTG</sequence>
<dbReference type="Pfam" id="PF00583">
    <property type="entry name" value="Acetyltransf_1"/>
    <property type="match status" value="1"/>
</dbReference>
<name>A0A1H6JS07_9EURY</name>
<dbReference type="EMBL" id="FNWU01000021">
    <property type="protein sequence ID" value="SEH65310.1"/>
    <property type="molecule type" value="Genomic_DNA"/>
</dbReference>
<evidence type="ECO:0000313" key="3">
    <source>
        <dbReference type="EMBL" id="SEH65310.1"/>
    </source>
</evidence>
<feature type="region of interest" description="Disordered" evidence="1">
    <location>
        <begin position="101"/>
        <end position="122"/>
    </location>
</feature>